<dbReference type="RefSeq" id="XP_006821895.1">
    <property type="nucleotide sequence ID" value="XM_006821832.1"/>
</dbReference>
<dbReference type="InterPro" id="IPR046349">
    <property type="entry name" value="C1-like_sf"/>
</dbReference>
<feature type="domain" description="Protein kinase" evidence="5">
    <location>
        <begin position="605"/>
        <end position="889"/>
    </location>
</feature>
<name>A0ABM0MPF4_SACKO</name>
<dbReference type="InterPro" id="IPR013761">
    <property type="entry name" value="SAM/pointed_sf"/>
</dbReference>
<evidence type="ECO:0000256" key="2">
    <source>
        <dbReference type="ARBA" id="ARBA00022723"/>
    </source>
</evidence>
<dbReference type="SMART" id="SM00109">
    <property type="entry name" value="C1"/>
    <property type="match status" value="1"/>
</dbReference>
<dbReference type="InterPro" id="IPR046933">
    <property type="entry name" value="SAM_KSR1_N_sf"/>
</dbReference>
<evidence type="ECO:0000256" key="4">
    <source>
        <dbReference type="SAM" id="MobiDB-lite"/>
    </source>
</evidence>
<dbReference type="PROSITE" id="PS00108">
    <property type="entry name" value="PROTEIN_KINASE_ST"/>
    <property type="match status" value="1"/>
</dbReference>
<proteinExistence type="inferred from homology"/>
<keyword evidence="2" id="KW-0479">Metal-binding</keyword>
<dbReference type="PANTHER" id="PTHR23257:SF963">
    <property type="entry name" value="AT08303P"/>
    <property type="match status" value="1"/>
</dbReference>
<dbReference type="PROSITE" id="PS50011">
    <property type="entry name" value="PROTEIN_KINASE_DOM"/>
    <property type="match status" value="1"/>
</dbReference>
<dbReference type="Gene3D" id="1.10.510.10">
    <property type="entry name" value="Transferase(Phosphotransferase) domain 1"/>
    <property type="match status" value="1"/>
</dbReference>
<organism evidence="7 8">
    <name type="scientific">Saccoglossus kowalevskii</name>
    <name type="common">Acorn worm</name>
    <dbReference type="NCBI Taxonomy" id="10224"/>
    <lineage>
        <taxon>Eukaryota</taxon>
        <taxon>Metazoa</taxon>
        <taxon>Hemichordata</taxon>
        <taxon>Enteropneusta</taxon>
        <taxon>Harrimaniidae</taxon>
        <taxon>Saccoglossus</taxon>
    </lineage>
</organism>
<dbReference type="InterPro" id="IPR008271">
    <property type="entry name" value="Ser/Thr_kinase_AS"/>
</dbReference>
<dbReference type="InterPro" id="IPR000719">
    <property type="entry name" value="Prot_kinase_dom"/>
</dbReference>
<dbReference type="Gene3D" id="3.30.200.20">
    <property type="entry name" value="Phosphorylase Kinase, domain 1"/>
    <property type="match status" value="1"/>
</dbReference>
<dbReference type="SUPFAM" id="SSF57889">
    <property type="entry name" value="Cysteine-rich domain"/>
    <property type="match status" value="1"/>
</dbReference>
<keyword evidence="7" id="KW-1185">Reference proteome</keyword>
<dbReference type="InterPro" id="IPR046861">
    <property type="entry name" value="SAM_KSR1_N"/>
</dbReference>
<dbReference type="InterPro" id="IPR001245">
    <property type="entry name" value="Ser-Thr/Tyr_kinase_cat_dom"/>
</dbReference>
<feature type="region of interest" description="Disordered" evidence="4">
    <location>
        <begin position="199"/>
        <end position="332"/>
    </location>
</feature>
<evidence type="ECO:0000313" key="7">
    <source>
        <dbReference type="Proteomes" id="UP000694865"/>
    </source>
</evidence>
<dbReference type="InterPro" id="IPR002219">
    <property type="entry name" value="PKC_DAG/PE"/>
</dbReference>
<reference evidence="8" key="1">
    <citation type="submission" date="2025-08" db="UniProtKB">
        <authorList>
            <consortium name="RefSeq"/>
        </authorList>
    </citation>
    <scope>IDENTIFICATION</scope>
    <source>
        <tissue evidence="8">Testes</tissue>
    </source>
</reference>
<protein>
    <submittedName>
        <fullName evidence="8">Kinase suppressor of Ras 2-like</fullName>
    </submittedName>
</protein>
<dbReference type="Pfam" id="PF07714">
    <property type="entry name" value="PK_Tyr_Ser-Thr"/>
    <property type="match status" value="1"/>
</dbReference>
<evidence type="ECO:0000256" key="3">
    <source>
        <dbReference type="ARBA" id="ARBA00022833"/>
    </source>
</evidence>
<dbReference type="CDD" id="cd14063">
    <property type="entry name" value="PK_KSR"/>
    <property type="match status" value="1"/>
</dbReference>
<dbReference type="InterPro" id="IPR011009">
    <property type="entry name" value="Kinase-like_dom_sf"/>
</dbReference>
<feature type="compositionally biased region" description="Low complexity" evidence="4">
    <location>
        <begin position="473"/>
        <end position="508"/>
    </location>
</feature>
<dbReference type="InterPro" id="IPR050167">
    <property type="entry name" value="Ser_Thr_protein_kinase"/>
</dbReference>
<dbReference type="GeneID" id="100374592"/>
<dbReference type="CDD" id="cd20812">
    <property type="entry name" value="C1_KSR"/>
    <property type="match status" value="1"/>
</dbReference>
<evidence type="ECO:0000313" key="8">
    <source>
        <dbReference type="RefSeq" id="XP_006821895.1"/>
    </source>
</evidence>
<evidence type="ECO:0000259" key="6">
    <source>
        <dbReference type="PROSITE" id="PS50081"/>
    </source>
</evidence>
<dbReference type="Pfam" id="PF00130">
    <property type="entry name" value="C1_1"/>
    <property type="match status" value="1"/>
</dbReference>
<dbReference type="Gene3D" id="3.30.60.20">
    <property type="match status" value="1"/>
</dbReference>
<feature type="region of interest" description="Disordered" evidence="4">
    <location>
        <begin position="435"/>
        <end position="522"/>
    </location>
</feature>
<dbReference type="InterPro" id="IPR025561">
    <property type="entry name" value="KSR_SAM-like_dom"/>
</dbReference>
<keyword evidence="3" id="KW-0862">Zinc</keyword>
<evidence type="ECO:0000259" key="5">
    <source>
        <dbReference type="PROSITE" id="PS50011"/>
    </source>
</evidence>
<feature type="compositionally biased region" description="Polar residues" evidence="4">
    <location>
        <begin position="444"/>
        <end position="465"/>
    </location>
</feature>
<feature type="domain" description="Phorbol-ester/DAG-type" evidence="6">
    <location>
        <begin position="365"/>
        <end position="415"/>
    </location>
</feature>
<dbReference type="Gene3D" id="6.10.140.1120">
    <property type="match status" value="1"/>
</dbReference>
<dbReference type="Gene3D" id="1.10.150.50">
    <property type="entry name" value="Transcription Factor, Ets-1"/>
    <property type="match status" value="1"/>
</dbReference>
<dbReference type="PANTHER" id="PTHR23257">
    <property type="entry name" value="SERINE-THREONINE PROTEIN KINASE"/>
    <property type="match status" value="1"/>
</dbReference>
<dbReference type="SUPFAM" id="SSF56112">
    <property type="entry name" value="Protein kinase-like (PK-like)"/>
    <property type="match status" value="1"/>
</dbReference>
<dbReference type="Pfam" id="PF13543">
    <property type="entry name" value="SAM_KSR1"/>
    <property type="match status" value="1"/>
</dbReference>
<evidence type="ECO:0000256" key="1">
    <source>
        <dbReference type="ARBA" id="ARBA00005843"/>
    </source>
</evidence>
<feature type="compositionally biased region" description="Low complexity" evidence="4">
    <location>
        <begin position="306"/>
        <end position="315"/>
    </location>
</feature>
<comment type="similarity">
    <text evidence="1">Belongs to the protein kinase superfamily. TKL Ser/Thr protein kinase family.</text>
</comment>
<dbReference type="Proteomes" id="UP000694865">
    <property type="component" value="Unplaced"/>
</dbReference>
<dbReference type="PROSITE" id="PS50081">
    <property type="entry name" value="ZF_DAG_PE_2"/>
    <property type="match status" value="1"/>
</dbReference>
<dbReference type="Pfam" id="PF20406">
    <property type="entry name" value="SAM_KSR1_N"/>
    <property type="match status" value="1"/>
</dbReference>
<accession>A0ABM0MPF4</accession>
<dbReference type="SMART" id="SM00220">
    <property type="entry name" value="S_TKc"/>
    <property type="match status" value="1"/>
</dbReference>
<gene>
    <name evidence="8" type="primary">LOC100374592</name>
</gene>
<sequence>MSGGDPTPKGAWFECLTIQTVINSQLSLLAGLRTQCHNSSLTIQKEIRQAESKLLSLFCKQLAIKTEAQHNGVPSADIRALESYPKLEQWLEVVDINKTTAKDVCSRLKKLESLIDLPDTDINKLLSQYGAAEREARRLVNARKLLKKAISGIAEGESVSDLHVDHWNGDLESCPVNLTGSPKQHRLSTTFNPFEQFIPPPTPPATSNENHPNAIWKISPPPTPSSMVKKGKMPSKGTPPPKKKLVVPENNLKRSKSDETSLLYKVNSDANSRNFKKPTNLKMPGIVGGSHEVLSKRRRSVESDSDAGASSGQSSPRKNSPARTPPTPHHFIHDKHDLLARSQNALPGRPRSPRTPTKSMIHSINHRFTKKTFLIPQNCDYCGENVMFKKGYRCKECKYVCHAKCEIEARKLPSCGLPDELEKEFRNEMTNPAMRQAAAEATAQSGHGINNNPSVKVSLSPNDNGNYLYHMESSSNPSSTTSSTPSSPAHFATSSTTSSISSPAQPSPLTRQTHFDFPEPNNKLTIISSTTIDSEILLTPTPIHIPVESRCVDQNELDTDSERTLPSKVDSIDSQASDFDPLDQSWSRKSKTSVFSEWDIPYEDMHILELIGRGRLGKVFKGYWHGDVAIKQFNIDTDNELQLHSFKQEVQTFRKTRHENVVLFMGACMNPPHLAIVTSLCKGSTLYSPIHVWKETFNLQKSVLIATQIAQGMGYLHARGIVHKDLKSKNIFLENRDKAVITDFGLFSVTKLCEADRRGNCIRIPEGWLCYLAPELITSLKITNLGLDNELPFSKSSDVYSFGTVWYELLAGEWTFNNQPAQSIIWQVGKGIKQSLGHLQASRDVKEILMMCWSYHPESRPTFGELMKALDRLRLPKKRLARSPSHPLHLSRSAESVL</sequence>
<dbReference type="PROSITE" id="PS00479">
    <property type="entry name" value="ZF_DAG_PE_1"/>
    <property type="match status" value="1"/>
</dbReference>